<evidence type="ECO:0000313" key="3">
    <source>
        <dbReference type="Proteomes" id="UP000091820"/>
    </source>
</evidence>
<evidence type="ECO:0000256" key="1">
    <source>
        <dbReference type="SAM" id="Phobius"/>
    </source>
</evidence>
<dbReference type="EnsemblMetazoa" id="GBRI009123-RA">
    <property type="protein sequence ID" value="GBRI009123-PA"/>
    <property type="gene ID" value="GBRI009123"/>
</dbReference>
<sequence>MIQIKAKVKYWTGKNWKESLRLIEVVFTSITVRCGFLIFVFVLRLAGMENYMIRLYIYINRAKQHALLALLSRNCLLFVDRRSHLLEIKRGFNEKYRKKLSPSVVLSSNEQVLSVIYVQNQEESECSFHPEYSLNR</sequence>
<dbReference type="VEuPathDB" id="VectorBase:GBRI009123"/>
<keyword evidence="1" id="KW-0812">Transmembrane</keyword>
<name>A0A1A9W7M8_9MUSC</name>
<keyword evidence="1" id="KW-0472">Membrane</keyword>
<reference evidence="2" key="2">
    <citation type="submission" date="2020-05" db="UniProtKB">
        <authorList>
            <consortium name="EnsemblMetazoa"/>
        </authorList>
    </citation>
    <scope>IDENTIFICATION</scope>
    <source>
        <strain evidence="2">IAEA</strain>
    </source>
</reference>
<keyword evidence="1" id="KW-1133">Transmembrane helix</keyword>
<protein>
    <submittedName>
        <fullName evidence="2">Uncharacterized protein</fullName>
    </submittedName>
</protein>
<evidence type="ECO:0000313" key="2">
    <source>
        <dbReference type="EnsemblMetazoa" id="GBRI009123-PA"/>
    </source>
</evidence>
<dbReference type="AlphaFoldDB" id="A0A1A9W7M8"/>
<feature type="transmembrane region" description="Helical" evidence="1">
    <location>
        <begin position="25"/>
        <end position="46"/>
    </location>
</feature>
<reference evidence="3" key="1">
    <citation type="submission" date="2014-03" db="EMBL/GenBank/DDBJ databases">
        <authorList>
            <person name="Aksoy S."/>
            <person name="Warren W."/>
            <person name="Wilson R.K."/>
        </authorList>
    </citation>
    <scope>NUCLEOTIDE SEQUENCE [LARGE SCALE GENOMIC DNA]</scope>
    <source>
        <strain evidence="3">IAEA</strain>
    </source>
</reference>
<dbReference type="Proteomes" id="UP000091820">
    <property type="component" value="Unassembled WGS sequence"/>
</dbReference>
<accession>A0A1A9W7M8</accession>
<proteinExistence type="predicted"/>
<keyword evidence="3" id="KW-1185">Reference proteome</keyword>
<organism evidence="2 3">
    <name type="scientific">Glossina brevipalpis</name>
    <dbReference type="NCBI Taxonomy" id="37001"/>
    <lineage>
        <taxon>Eukaryota</taxon>
        <taxon>Metazoa</taxon>
        <taxon>Ecdysozoa</taxon>
        <taxon>Arthropoda</taxon>
        <taxon>Hexapoda</taxon>
        <taxon>Insecta</taxon>
        <taxon>Pterygota</taxon>
        <taxon>Neoptera</taxon>
        <taxon>Endopterygota</taxon>
        <taxon>Diptera</taxon>
        <taxon>Brachycera</taxon>
        <taxon>Muscomorpha</taxon>
        <taxon>Hippoboscoidea</taxon>
        <taxon>Glossinidae</taxon>
        <taxon>Glossina</taxon>
    </lineage>
</organism>